<dbReference type="GO" id="GO:0016787">
    <property type="term" value="F:hydrolase activity"/>
    <property type="evidence" value="ECO:0007669"/>
    <property type="project" value="UniProtKB-KW"/>
</dbReference>
<feature type="domain" description="AB hydrolase-1" evidence="3">
    <location>
        <begin position="119"/>
        <end position="303"/>
    </location>
</feature>
<gene>
    <name evidence="5" type="ORF">C2S_851</name>
</gene>
<dbReference type="AlphaFoldDB" id="A0A5Q3D7E0"/>
<evidence type="ECO:0000256" key="1">
    <source>
        <dbReference type="ARBA" id="ARBA00010088"/>
    </source>
</evidence>
<dbReference type="Proteomes" id="UP000760494">
    <property type="component" value="Unassembled WGS sequence"/>
</dbReference>
<comment type="caution">
    <text evidence="5">The sequence shown here is derived from an EMBL/GenBank/DDBJ whole genome shotgun (WGS) entry which is preliminary data.</text>
</comment>
<dbReference type="InterPro" id="IPR013595">
    <property type="entry name" value="Pept_S33_TAP-like_C"/>
</dbReference>
<evidence type="ECO:0000256" key="2">
    <source>
        <dbReference type="ARBA" id="ARBA00022801"/>
    </source>
</evidence>
<evidence type="ECO:0008006" key="7">
    <source>
        <dbReference type="Google" id="ProtNLM"/>
    </source>
</evidence>
<dbReference type="Gene3D" id="3.40.50.1820">
    <property type="entry name" value="alpha/beta hydrolase"/>
    <property type="match status" value="1"/>
</dbReference>
<dbReference type="PANTHER" id="PTHR43248">
    <property type="entry name" value="2-SUCCINYL-6-HYDROXY-2,4-CYCLOHEXADIENE-1-CARBOXYLATE SYNTHASE"/>
    <property type="match status" value="1"/>
</dbReference>
<dbReference type="InterPro" id="IPR029058">
    <property type="entry name" value="AB_hydrolase_fold"/>
</dbReference>
<protein>
    <recommendedName>
        <fullName evidence="7">AB hydrolase-1 domain-containing protein</fullName>
    </recommendedName>
</protein>
<evidence type="ECO:0000259" key="4">
    <source>
        <dbReference type="Pfam" id="PF08386"/>
    </source>
</evidence>
<name>A0A5Q3D7E0_FUSFU</name>
<dbReference type="InterPro" id="IPR000073">
    <property type="entry name" value="AB_hydrolase_1"/>
</dbReference>
<proteinExistence type="inferred from homology"/>
<comment type="similarity">
    <text evidence="1">Belongs to the peptidase S33 family.</text>
</comment>
<dbReference type="Pfam" id="PF08386">
    <property type="entry name" value="Abhydrolase_4"/>
    <property type="match status" value="1"/>
</dbReference>
<organism evidence="5 6">
    <name type="scientific">Fusarium fujikuroi</name>
    <name type="common">Bakanae and foot rot disease fungus</name>
    <name type="synonym">Gibberella fujikuroi</name>
    <dbReference type="NCBI Taxonomy" id="5127"/>
    <lineage>
        <taxon>Eukaryota</taxon>
        <taxon>Fungi</taxon>
        <taxon>Dikarya</taxon>
        <taxon>Ascomycota</taxon>
        <taxon>Pezizomycotina</taxon>
        <taxon>Sordariomycetes</taxon>
        <taxon>Hypocreomycetidae</taxon>
        <taxon>Hypocreales</taxon>
        <taxon>Nectriaceae</taxon>
        <taxon>Fusarium</taxon>
        <taxon>Fusarium fujikuroi species complex</taxon>
    </lineage>
</organism>
<dbReference type="PANTHER" id="PTHR43248:SF25">
    <property type="entry name" value="AB HYDROLASE-1 DOMAIN-CONTAINING PROTEIN-RELATED"/>
    <property type="match status" value="1"/>
</dbReference>
<keyword evidence="2" id="KW-0378">Hydrolase</keyword>
<sequence>MSEKAIVEATPLLRGRLQQRPRKSHYSTILGLLAAVCLITFFHRRPYPYPVNIEDPADKPWTWSDVKPSRKLHWEPCYEKFECARLDVPMDWLAPSDDKRVVLGVIKLPAKTKNNPVSPLFVNPGGPGGSGVNFVRKEGHILQAAVGENHDVISFDPRGVGVSTPRVECWGSSQKRKLWSLQDTPVADEHPGLIFDAYARASAYSGTCEQAMEETGLMQFLGSASIARDMLEILDKTGHEKLRYWGFSYGTILGGVFAGLYPERVERLVSDGNVDYHDWFNLDHGNFVSDTDMIFDGFDKACHKSGPLKCALYADSPKAIEERRSNLLASLKKSPVLVPAWTHDSGPELPLLVTYSHLQRLIQTSIYSPLKKFPQLARVFASLEKGDGIPYYEMVMEGENKSLNGDMCELGETPATMPLETPMELDAFPAIMCLDSKPVTETPQEIADYFDRITHKSRWAGAVNSNFRVSCVGRKTRPKWKFTDEADFRGDTAHPILYIGNMADNVTPLQSAFNNSAKFPSSVVLKQNSYGHCSLAAPSACSLTYIREYFQKGTLPPAGAECDSDYDLFEMPGLGEEVAGLDELSSIAFKLSREVELPKAF</sequence>
<dbReference type="Pfam" id="PF00561">
    <property type="entry name" value="Abhydrolase_1"/>
    <property type="match status" value="1"/>
</dbReference>
<evidence type="ECO:0000313" key="6">
    <source>
        <dbReference type="Proteomes" id="UP000760494"/>
    </source>
</evidence>
<evidence type="ECO:0000313" key="5">
    <source>
        <dbReference type="EMBL" id="VTT64035.1"/>
    </source>
</evidence>
<evidence type="ECO:0000259" key="3">
    <source>
        <dbReference type="Pfam" id="PF00561"/>
    </source>
</evidence>
<dbReference type="SUPFAM" id="SSF53474">
    <property type="entry name" value="alpha/beta-Hydrolases"/>
    <property type="match status" value="1"/>
</dbReference>
<dbReference type="InterPro" id="IPR051601">
    <property type="entry name" value="Serine_prot/Carboxylest_S33"/>
</dbReference>
<accession>A0A5Q3D7E0</accession>
<reference evidence="5" key="1">
    <citation type="submission" date="2019-05" db="EMBL/GenBank/DDBJ databases">
        <authorList>
            <person name="Piombo E."/>
        </authorList>
    </citation>
    <scope>NUCLEOTIDE SEQUENCE</scope>
    <source>
        <strain evidence="5">C2S</strain>
    </source>
</reference>
<dbReference type="EMBL" id="CABFJX010000112">
    <property type="protein sequence ID" value="VTT64035.1"/>
    <property type="molecule type" value="Genomic_DNA"/>
</dbReference>
<feature type="domain" description="Peptidase S33 tripeptidyl aminopeptidase-like C-terminal" evidence="4">
    <location>
        <begin position="460"/>
        <end position="562"/>
    </location>
</feature>